<evidence type="ECO:0000313" key="3">
    <source>
        <dbReference type="Proteomes" id="UP000295388"/>
    </source>
</evidence>
<keyword evidence="1" id="KW-1133">Transmembrane helix</keyword>
<dbReference type="RefSeq" id="WP_133805346.1">
    <property type="nucleotide sequence ID" value="NZ_SNWQ01000033.1"/>
</dbReference>
<comment type="caution">
    <text evidence="2">The sequence shown here is derived from an EMBL/GenBank/DDBJ whole genome shotgun (WGS) entry which is preliminary data.</text>
</comment>
<sequence length="195" mass="20890">MTGTMWVPRSRGAVSGTLLVLLGVWGAFIPFVGPYFDYAYTPDNTWDYTTGRLLLEILPGAGVVLGGLLVLGSANRAAAMLGGWLAALSGAWFVLGVPLSAVWESPTVGEPIGGTTRQFLEYVGFFGGLGVTIVFLAAFALGRFAVVGVREVERAAQAVTPEERVTTAPAAAPERERATGWRRFSWRRSRHASTR</sequence>
<dbReference type="EMBL" id="SNWQ01000033">
    <property type="protein sequence ID" value="TDO33214.1"/>
    <property type="molecule type" value="Genomic_DNA"/>
</dbReference>
<protein>
    <recommendedName>
        <fullName evidence="4">Secreted protein</fullName>
    </recommendedName>
</protein>
<organism evidence="2 3">
    <name type="scientific">Kribbella caucasensis</name>
    <dbReference type="NCBI Taxonomy" id="2512215"/>
    <lineage>
        <taxon>Bacteria</taxon>
        <taxon>Bacillati</taxon>
        <taxon>Actinomycetota</taxon>
        <taxon>Actinomycetes</taxon>
        <taxon>Propionibacteriales</taxon>
        <taxon>Kribbellaceae</taxon>
        <taxon>Kribbella</taxon>
    </lineage>
</organism>
<keyword evidence="1" id="KW-0812">Transmembrane</keyword>
<feature type="transmembrane region" description="Helical" evidence="1">
    <location>
        <begin position="83"/>
        <end position="103"/>
    </location>
</feature>
<evidence type="ECO:0008006" key="4">
    <source>
        <dbReference type="Google" id="ProtNLM"/>
    </source>
</evidence>
<feature type="transmembrane region" description="Helical" evidence="1">
    <location>
        <begin position="53"/>
        <end position="71"/>
    </location>
</feature>
<evidence type="ECO:0000256" key="1">
    <source>
        <dbReference type="SAM" id="Phobius"/>
    </source>
</evidence>
<keyword evidence="1" id="KW-0472">Membrane</keyword>
<evidence type="ECO:0000313" key="2">
    <source>
        <dbReference type="EMBL" id="TDO33214.1"/>
    </source>
</evidence>
<dbReference type="Proteomes" id="UP000295388">
    <property type="component" value="Unassembled WGS sequence"/>
</dbReference>
<dbReference type="OrthoDB" id="3208582at2"/>
<name>A0A4R6JBU7_9ACTN</name>
<feature type="transmembrane region" description="Helical" evidence="1">
    <location>
        <begin position="12"/>
        <end position="33"/>
    </location>
</feature>
<dbReference type="AlphaFoldDB" id="A0A4R6JBU7"/>
<accession>A0A4R6JBU7</accession>
<keyword evidence="3" id="KW-1185">Reference proteome</keyword>
<gene>
    <name evidence="2" type="ORF">EV643_13312</name>
</gene>
<proteinExistence type="predicted"/>
<feature type="transmembrane region" description="Helical" evidence="1">
    <location>
        <begin position="123"/>
        <end position="146"/>
    </location>
</feature>
<reference evidence="2 3" key="1">
    <citation type="submission" date="2019-03" db="EMBL/GenBank/DDBJ databases">
        <title>Genomic Encyclopedia of Type Strains, Phase III (KMG-III): the genomes of soil and plant-associated and newly described type strains.</title>
        <authorList>
            <person name="Whitman W."/>
        </authorList>
    </citation>
    <scope>NUCLEOTIDE SEQUENCE [LARGE SCALE GENOMIC DNA]</scope>
    <source>
        <strain evidence="2 3">VKM Ac-2527</strain>
    </source>
</reference>